<evidence type="ECO:0000256" key="5">
    <source>
        <dbReference type="ARBA" id="ARBA00023065"/>
    </source>
</evidence>
<accession>A0ABU9M0W3</accession>
<dbReference type="Proteomes" id="UP001479606">
    <property type="component" value="Unassembled WGS sequence"/>
</dbReference>
<dbReference type="SUPFAM" id="SSF48371">
    <property type="entry name" value="ARM repeat"/>
    <property type="match status" value="1"/>
</dbReference>
<evidence type="ECO:0000256" key="4">
    <source>
        <dbReference type="ARBA" id="ARBA00022989"/>
    </source>
</evidence>
<dbReference type="PANTHER" id="PTHR45638">
    <property type="entry name" value="CYCLIC NUCLEOTIDE-GATED CATION CHANNEL SUBUNIT A"/>
    <property type="match status" value="1"/>
</dbReference>
<dbReference type="PROSITE" id="PS00889">
    <property type="entry name" value="CNMP_BINDING_2"/>
    <property type="match status" value="1"/>
</dbReference>
<keyword evidence="2" id="KW-0813">Transport</keyword>
<dbReference type="CDD" id="cd00038">
    <property type="entry name" value="CAP_ED"/>
    <property type="match status" value="1"/>
</dbReference>
<dbReference type="PANTHER" id="PTHR45638:SF11">
    <property type="entry name" value="CYCLIC NUCLEOTIDE-GATED CATION CHANNEL SUBUNIT A"/>
    <property type="match status" value="1"/>
</dbReference>
<dbReference type="InterPro" id="IPR014710">
    <property type="entry name" value="RmlC-like_jellyroll"/>
</dbReference>
<comment type="caution">
    <text evidence="12">The sequence shown here is derived from an EMBL/GenBank/DDBJ whole genome shotgun (WGS) entry which is preliminary data.</text>
</comment>
<feature type="transmembrane region" description="Helical" evidence="10">
    <location>
        <begin position="295"/>
        <end position="314"/>
    </location>
</feature>
<feature type="transmembrane region" description="Helical" evidence="10">
    <location>
        <begin position="144"/>
        <end position="165"/>
    </location>
</feature>
<keyword evidence="6 10" id="KW-0472">Membrane</keyword>
<dbReference type="InterPro" id="IPR011989">
    <property type="entry name" value="ARM-like"/>
</dbReference>
<dbReference type="InterPro" id="IPR050866">
    <property type="entry name" value="CNG_cation_channel"/>
</dbReference>
<dbReference type="InterPro" id="IPR016024">
    <property type="entry name" value="ARM-type_fold"/>
</dbReference>
<gene>
    <name evidence="12" type="ORF">AAFH49_16555</name>
</gene>
<dbReference type="RefSeq" id="WP_342299910.1">
    <property type="nucleotide sequence ID" value="NZ_JBCEVZ010000048.1"/>
</dbReference>
<feature type="transmembrane region" description="Helical" evidence="10">
    <location>
        <begin position="51"/>
        <end position="73"/>
    </location>
</feature>
<dbReference type="InterPro" id="IPR018490">
    <property type="entry name" value="cNMP-bd_dom_sf"/>
</dbReference>
<feature type="region of interest" description="Disordered" evidence="9">
    <location>
        <begin position="433"/>
        <end position="452"/>
    </location>
</feature>
<dbReference type="SUPFAM" id="SSF51206">
    <property type="entry name" value="cAMP-binding domain-like"/>
    <property type="match status" value="1"/>
</dbReference>
<feature type="transmembrane region" description="Helical" evidence="10">
    <location>
        <begin position="21"/>
        <end position="45"/>
    </location>
</feature>
<keyword evidence="5" id="KW-0406">Ion transport</keyword>
<dbReference type="Gene3D" id="2.60.120.10">
    <property type="entry name" value="Jelly Rolls"/>
    <property type="match status" value="1"/>
</dbReference>
<evidence type="ECO:0000256" key="10">
    <source>
        <dbReference type="SAM" id="Phobius"/>
    </source>
</evidence>
<evidence type="ECO:0000256" key="9">
    <source>
        <dbReference type="SAM" id="MobiDB-lite"/>
    </source>
</evidence>
<organism evidence="12 13">
    <name type="scientific">Hymenobacter segetis</name>
    <dbReference type="NCBI Taxonomy" id="2025509"/>
    <lineage>
        <taxon>Bacteria</taxon>
        <taxon>Pseudomonadati</taxon>
        <taxon>Bacteroidota</taxon>
        <taxon>Cytophagia</taxon>
        <taxon>Cytophagales</taxon>
        <taxon>Hymenobacteraceae</taxon>
        <taxon>Hymenobacter</taxon>
    </lineage>
</organism>
<keyword evidence="13" id="KW-1185">Reference proteome</keyword>
<dbReference type="Pfam" id="PF00027">
    <property type="entry name" value="cNMP_binding"/>
    <property type="match status" value="1"/>
</dbReference>
<sequence>MERWYRFLGVRPHETTSVWLLFAHNSLLSFGTVLVYLAATALLLARHPASSLPVAYCVGAVVMGLTGSLYAYLERRWLGPSLAVRALLTVVVIAVVLALAWQPTPSVATAVGIMTGYRLLYLLTNLEAWSMSATLFNARQGRRLFGVVSSGELPAKAVGAALAIFVPAAHAISMLLIMALSSYVLAALVQQAAFRRRTGLPHLPLAPPAVRSLPLIRQLLGPGALVRVMGLSVMAVAAIAVGVEYVFLLSVRNFLPGPVDVMQYLGAVLALAYLLAAAGRLLFARRGLAWVGVRRTLLLLPFIVLGSVLIFWVLRMLPVGPWGQLVYFSGLYLGLEICRRALFEPVFLVLFHRLPPPEHLAGRSVVKGIYEPAGVGLGGLLLLAAQPFPANSWLPFVWMAALVLGVVYLLRYMLWHYLEALKTSLHLHGAADNEPVRVGSEPPDRRSAEAESSEEMVLQAIEHLHKIEATALLEQAEHLLTHPSNRIRHRALRLLGDRVELPRLRRLALEDPDPALREMASCLAGPHPSADDLLLHPDWAVRQGAIRGRLGAHPTDGAALASLAAVASSAETNARHAALELIELLTPEQQQQAITICLHSPEPALVQAAVRAVAEVPGPDIISLMISFLCMKKVQKPALAGLVRIGAPVLPLLKPALAQECDQRRAQAMAQVCARMATPAARQVLLEVASGANLQARAAALRALDSFVTMPSDAPLFQQLIEEEMRLAQHFLHGMHAANSELRAALRQELRRCTQRLFGLLMQVYERPPLLEAQHGAIHTTGETQASALAILENMIPLPLFAGLQAMLETGRLSQRAEVMDALLGPITTAETVQTTIVRRGAEAFTAWTISVALRQWHPQPATVSYLVPNLQSTSLLVQESALAVLQQLPVLRPAAYDQLLLTHPAVAFLAMNPQPTTPRTSARDRVLILKGTSLFANTPENILGNIEPIMREVAFEAGQEIFSKGSLGTSLFIVSEGEVGIFDGSRQLTTFRSGDFFGELALLDAEARSASAVAVGPATAFRIDQEDFYDVMEDCPEVTRNILKVLCQRLRRQNERTQPPQPQPVPG</sequence>
<name>A0ABU9M0W3_9BACT</name>
<protein>
    <submittedName>
        <fullName evidence="12">Cyclic nucleotide-binding domain-containing protein</fullName>
    </submittedName>
</protein>
<evidence type="ECO:0000313" key="13">
    <source>
        <dbReference type="Proteomes" id="UP001479606"/>
    </source>
</evidence>
<dbReference type="EMBL" id="JBCEVZ010000048">
    <property type="protein sequence ID" value="MEL5995828.1"/>
    <property type="molecule type" value="Genomic_DNA"/>
</dbReference>
<keyword evidence="7" id="KW-1071">Ligand-gated ion channel</keyword>
<evidence type="ECO:0000256" key="6">
    <source>
        <dbReference type="ARBA" id="ARBA00023136"/>
    </source>
</evidence>
<dbReference type="PROSITE" id="PS50042">
    <property type="entry name" value="CNMP_BINDING_3"/>
    <property type="match status" value="1"/>
</dbReference>
<evidence type="ECO:0000313" key="12">
    <source>
        <dbReference type="EMBL" id="MEL5995828.1"/>
    </source>
</evidence>
<evidence type="ECO:0000256" key="3">
    <source>
        <dbReference type="ARBA" id="ARBA00022692"/>
    </source>
</evidence>
<evidence type="ECO:0000256" key="7">
    <source>
        <dbReference type="ARBA" id="ARBA00023286"/>
    </source>
</evidence>
<feature type="transmembrane region" description="Helical" evidence="10">
    <location>
        <begin position="396"/>
        <end position="414"/>
    </location>
</feature>
<proteinExistence type="predicted"/>
<dbReference type="Gene3D" id="1.25.10.10">
    <property type="entry name" value="Leucine-rich Repeat Variant"/>
    <property type="match status" value="1"/>
</dbReference>
<feature type="transmembrane region" description="Helical" evidence="10">
    <location>
        <begin position="261"/>
        <end position="283"/>
    </location>
</feature>
<evidence type="ECO:0000259" key="11">
    <source>
        <dbReference type="PROSITE" id="PS50042"/>
    </source>
</evidence>
<dbReference type="InterPro" id="IPR018488">
    <property type="entry name" value="cNMP-bd_CS"/>
</dbReference>
<dbReference type="SMART" id="SM00100">
    <property type="entry name" value="cNMP"/>
    <property type="match status" value="1"/>
</dbReference>
<evidence type="ECO:0000256" key="1">
    <source>
        <dbReference type="ARBA" id="ARBA00004141"/>
    </source>
</evidence>
<feature type="transmembrane region" description="Helical" evidence="10">
    <location>
        <begin position="82"/>
        <end position="101"/>
    </location>
</feature>
<evidence type="ECO:0000256" key="8">
    <source>
        <dbReference type="ARBA" id="ARBA00023303"/>
    </source>
</evidence>
<feature type="transmembrane region" description="Helical" evidence="10">
    <location>
        <begin position="171"/>
        <end position="189"/>
    </location>
</feature>
<keyword evidence="3 10" id="KW-0812">Transmembrane</keyword>
<dbReference type="InterPro" id="IPR000595">
    <property type="entry name" value="cNMP-bd_dom"/>
</dbReference>
<reference evidence="12 13" key="1">
    <citation type="journal article" date="2018" name="Arch. Microbiol.">
        <title>Hymenobacter segetis sp. nov., isolated from soil.</title>
        <authorList>
            <person name="Ten L.N."/>
            <person name="Lim S.J."/>
            <person name="Kim B.O."/>
            <person name="Kang I.K."/>
            <person name="Jung H.Y."/>
        </authorList>
    </citation>
    <scope>NUCLEOTIDE SEQUENCE [LARGE SCALE GENOMIC DNA]</scope>
    <source>
        <strain evidence="12 13">S7-3-11</strain>
    </source>
</reference>
<keyword evidence="8" id="KW-0407">Ion channel</keyword>
<keyword evidence="4 10" id="KW-1133">Transmembrane helix</keyword>
<feature type="transmembrane region" description="Helical" evidence="10">
    <location>
        <begin position="107"/>
        <end position="123"/>
    </location>
</feature>
<feature type="transmembrane region" description="Helical" evidence="10">
    <location>
        <begin position="224"/>
        <end position="249"/>
    </location>
</feature>
<feature type="domain" description="Cyclic nucleotide-binding" evidence="11">
    <location>
        <begin position="935"/>
        <end position="1050"/>
    </location>
</feature>
<feature type="transmembrane region" description="Helical" evidence="10">
    <location>
        <begin position="372"/>
        <end position="390"/>
    </location>
</feature>
<comment type="subcellular location">
    <subcellularLocation>
        <location evidence="1">Membrane</location>
        <topology evidence="1">Multi-pass membrane protein</topology>
    </subcellularLocation>
</comment>
<evidence type="ECO:0000256" key="2">
    <source>
        <dbReference type="ARBA" id="ARBA00022448"/>
    </source>
</evidence>